<dbReference type="Proteomes" id="UP001157133">
    <property type="component" value="Unassembled WGS sequence"/>
</dbReference>
<comment type="caution">
    <text evidence="2">The sequence shown here is derived from an EMBL/GenBank/DDBJ whole genome shotgun (WGS) entry which is preliminary data.</text>
</comment>
<sequence length="132" mass="15122">MTKLNVYLYIVFSINLSYISASKDSMTVSVLFALLAILVSARLYRFEGGTKLNNDNSKFPFLRVLAFLLRDQKIVTEQTDRSLLSMFIVSTFSLATIASLNLYLSHINIWLLFFGCLTFSLAFSFIMIRKYT</sequence>
<proteinExistence type="predicted"/>
<feature type="transmembrane region" description="Helical" evidence="1">
    <location>
        <begin position="109"/>
        <end position="128"/>
    </location>
</feature>
<keyword evidence="1" id="KW-0472">Membrane</keyword>
<feature type="transmembrane region" description="Helical" evidence="1">
    <location>
        <begin position="26"/>
        <end position="44"/>
    </location>
</feature>
<keyword evidence="3" id="KW-1185">Reference proteome</keyword>
<name>A0ABQ6H2F9_9GAMM</name>
<reference evidence="2 3" key="1">
    <citation type="submission" date="2023-03" db="EMBL/GenBank/DDBJ databases">
        <title>Draft genome sequence of Thalassotalea eurytherma JCM 18482T.</title>
        <authorList>
            <person name="Sawabe T."/>
        </authorList>
    </citation>
    <scope>NUCLEOTIDE SEQUENCE [LARGE SCALE GENOMIC DNA]</scope>
    <source>
        <strain evidence="2 3">JCM 18482</strain>
    </source>
</reference>
<evidence type="ECO:0000256" key="1">
    <source>
        <dbReference type="SAM" id="Phobius"/>
    </source>
</evidence>
<evidence type="ECO:0000313" key="2">
    <source>
        <dbReference type="EMBL" id="GLX81709.1"/>
    </source>
</evidence>
<accession>A0ABQ6H2F9</accession>
<protein>
    <submittedName>
        <fullName evidence="2">Uncharacterized protein</fullName>
    </submittedName>
</protein>
<keyword evidence="1" id="KW-1133">Transmembrane helix</keyword>
<evidence type="ECO:0000313" key="3">
    <source>
        <dbReference type="Proteomes" id="UP001157133"/>
    </source>
</evidence>
<dbReference type="EMBL" id="BSSU01000005">
    <property type="protein sequence ID" value="GLX81709.1"/>
    <property type="molecule type" value="Genomic_DNA"/>
</dbReference>
<gene>
    <name evidence="2" type="ORF">theurythT_11610</name>
</gene>
<keyword evidence="1" id="KW-0812">Transmembrane</keyword>
<feature type="transmembrane region" description="Helical" evidence="1">
    <location>
        <begin position="83"/>
        <end position="103"/>
    </location>
</feature>
<organism evidence="2 3">
    <name type="scientific">Thalassotalea eurytherma</name>
    <dbReference type="NCBI Taxonomy" id="1144278"/>
    <lineage>
        <taxon>Bacteria</taxon>
        <taxon>Pseudomonadati</taxon>
        <taxon>Pseudomonadota</taxon>
        <taxon>Gammaproteobacteria</taxon>
        <taxon>Alteromonadales</taxon>
        <taxon>Colwelliaceae</taxon>
        <taxon>Thalassotalea</taxon>
    </lineage>
</organism>